<dbReference type="PANTHER" id="PTHR36153:SF5">
    <property type="entry name" value="EXPORTED PROTEIN"/>
    <property type="match status" value="1"/>
</dbReference>
<dbReference type="Pfam" id="PF06744">
    <property type="entry name" value="IcmF_C"/>
    <property type="match status" value="1"/>
</dbReference>
<sequence>MWDKERNLGARPVGGAVGGSAPGMASRKLPRMLRAGRWRPWLLAALLVGVLAVIWIWGPLWQIGGVRPLAPWPNRLLVLLGVVLTVAVIVGLKLVARLRAAESVADESAAPDAVDLATEQQARGLRGFLEQLQAHLGRGRQACYALPWYLVLGPGGSGKTSLIQRSGQRFALTRAVRPLGEEVPEVTHHWWVSDQAVMLEPGGGLLRHDTSESEAVSSDAEGRLGQALWSQLTDWVQQCRPHRPLDGVLLVLDLSWLASADAAERQSWSGVLRHRLQDLSRHYRSRLPVYVVLTQIDRLYGFETFLRRCGDAAQDQPLGFSFSAKSQSEPDAWEGEFNRAYERMLGRIERRLISWLAACRDGEEREAVFRMSRQLAGLQSVLAETLQTVVSVRSHAARPLMRGVYFTSVQQQGVPIDPFSDAATARYQLPGAVYGARRAASSMAWFSEQLLQRVVFPEAGLAGDNQRFISRRLRLRRASIALCLAGLAALVIGWGHYYQNNLIALQAVEAKVQALTETPPPAAGRDGSASEALLEWLDPLREATTVFAGHRGRWAGLSHLGLYKGNDVGPVADQAYMDALRTYFLPMVMGELAHEMNQAAPGSEAQFERLRILRMLSDASGRDPAQVLAYMADHWQAQYPNRGRLQGRLVTHLEQALIRTDLVGRQARDLSAAAALAPVAGSIRHAQAAFSQKTVAERVYSQLERRGAERVGPGVRLDRRVGAGWNTVFSPRGGDPTNVEVRPLLTRTGFETVFLTELDSATELALQDLWVLGERDDVHFSDRDEQRLREDLHKRFVADFHLAWQRALEDIHITDMQSIPHAVVVLEALLGEARPLDRLIAEVTRHTQLSPELPVDDEEAPEGLRDAARSTFATELARPFETLHEVTRADDNGTSDLSLIRSSLAELRDHLREIEQSSDPGRRAFRHARERLLHSSDDPVAQVERLADGLPAPLDRFMQEVAAQSWQLISEQAVRYLERQWLDQVVAPFEGDLAGRYPLDPTASREVALDDFEGFFAEGGIIDTFYMDKLQPFMDEAPELLKDPDGAPLLNPALLTAMERGERIREAYFGRDGLLDIGFTLMPVSLSGDKRRSVLNVDGQLLSYHHGAPQRVAMLWPNTLREGNESRITLVPDQVNRSPRSEGHQGAWAWFRLLDQAEVVSVSERVIELTFQVDGGHMRYRLTADRVHNPFTRPLARGYRVPTTLYRNGDPGIAEAK</sequence>
<protein>
    <submittedName>
        <fullName evidence="6">Type VI secretion system protein ImpL</fullName>
    </submittedName>
</protein>
<evidence type="ECO:0000259" key="5">
    <source>
        <dbReference type="Pfam" id="PF14331"/>
    </source>
</evidence>
<dbReference type="InterPro" id="IPR025743">
    <property type="entry name" value="TssM1_N"/>
</dbReference>
<feature type="transmembrane region" description="Helical" evidence="2">
    <location>
        <begin position="478"/>
        <end position="497"/>
    </location>
</feature>
<feature type="domain" description="Type VI secretion system IcmF C-terminal" evidence="3">
    <location>
        <begin position="1079"/>
        <end position="1185"/>
    </location>
</feature>
<dbReference type="Pfam" id="PF14331">
    <property type="entry name" value="IcmF-related_N"/>
    <property type="match status" value="1"/>
</dbReference>
<evidence type="ECO:0000259" key="3">
    <source>
        <dbReference type="Pfam" id="PF06744"/>
    </source>
</evidence>
<organism evidence="6 7">
    <name type="scientific">Alkalispirillum mobile</name>
    <dbReference type="NCBI Taxonomy" id="85925"/>
    <lineage>
        <taxon>Bacteria</taxon>
        <taxon>Pseudomonadati</taxon>
        <taxon>Pseudomonadota</taxon>
        <taxon>Gammaproteobacteria</taxon>
        <taxon>Chromatiales</taxon>
        <taxon>Ectothiorhodospiraceae</taxon>
        <taxon>Alkalispirillum</taxon>
    </lineage>
</organism>
<feature type="transmembrane region" description="Helical" evidence="2">
    <location>
        <begin position="38"/>
        <end position="57"/>
    </location>
</feature>
<comment type="caution">
    <text evidence="6">The sequence shown here is derived from an EMBL/GenBank/DDBJ whole genome shotgun (WGS) entry which is preliminary data.</text>
</comment>
<feature type="region of interest" description="Disordered" evidence="1">
    <location>
        <begin position="1"/>
        <end position="21"/>
    </location>
</feature>
<dbReference type="InterPro" id="IPR010623">
    <property type="entry name" value="IcmF_C"/>
</dbReference>
<dbReference type="Pfam" id="PF06761">
    <property type="entry name" value="IcmF-related"/>
    <property type="match status" value="1"/>
</dbReference>
<dbReference type="InterPro" id="IPR017731">
    <property type="entry name" value="TssM1-like"/>
</dbReference>
<feature type="transmembrane region" description="Helical" evidence="2">
    <location>
        <begin position="77"/>
        <end position="96"/>
    </location>
</feature>
<proteinExistence type="predicted"/>
<dbReference type="NCBIfam" id="TIGR03348">
    <property type="entry name" value="VI_IcmF"/>
    <property type="match status" value="1"/>
</dbReference>
<dbReference type="OrthoDB" id="9758229at2"/>
<accession>A0A498C7G5</accession>
<keyword evidence="2" id="KW-0812">Transmembrane</keyword>
<evidence type="ECO:0000259" key="4">
    <source>
        <dbReference type="Pfam" id="PF06761"/>
    </source>
</evidence>
<dbReference type="EMBL" id="RCDA01000001">
    <property type="protein sequence ID" value="RLK51702.1"/>
    <property type="molecule type" value="Genomic_DNA"/>
</dbReference>
<keyword evidence="2" id="KW-0472">Membrane</keyword>
<evidence type="ECO:0000313" key="6">
    <source>
        <dbReference type="EMBL" id="RLK51702.1"/>
    </source>
</evidence>
<dbReference type="AlphaFoldDB" id="A0A498C7G5"/>
<feature type="domain" description="IcmF-related" evidence="4">
    <location>
        <begin position="534"/>
        <end position="848"/>
    </location>
</feature>
<dbReference type="InterPro" id="IPR027417">
    <property type="entry name" value="P-loop_NTPase"/>
</dbReference>
<gene>
    <name evidence="6" type="ORF">DFR31_1648</name>
</gene>
<evidence type="ECO:0000313" key="7">
    <source>
        <dbReference type="Proteomes" id="UP000275461"/>
    </source>
</evidence>
<dbReference type="PANTHER" id="PTHR36153">
    <property type="entry name" value="INNER MEMBRANE PROTEIN-RELATED"/>
    <property type="match status" value="1"/>
</dbReference>
<evidence type="ECO:0000256" key="1">
    <source>
        <dbReference type="SAM" id="MobiDB-lite"/>
    </source>
</evidence>
<keyword evidence="2" id="KW-1133">Transmembrane helix</keyword>
<dbReference type="InterPro" id="IPR009612">
    <property type="entry name" value="IcmF-rel"/>
</dbReference>
<dbReference type="SUPFAM" id="SSF52540">
    <property type="entry name" value="P-loop containing nucleoside triphosphate hydrolases"/>
    <property type="match status" value="1"/>
</dbReference>
<feature type="domain" description="Type VI secretion system component TssM1 N-terminal" evidence="5">
    <location>
        <begin position="226"/>
        <end position="482"/>
    </location>
</feature>
<name>A0A498C7G5_9GAMM</name>
<dbReference type="InterPro" id="IPR053156">
    <property type="entry name" value="T6SS_TssM-like"/>
</dbReference>
<keyword evidence="7" id="KW-1185">Reference proteome</keyword>
<evidence type="ECO:0000256" key="2">
    <source>
        <dbReference type="SAM" id="Phobius"/>
    </source>
</evidence>
<reference evidence="6 7" key="1">
    <citation type="submission" date="2018-10" db="EMBL/GenBank/DDBJ databases">
        <title>Genomic Encyclopedia of Type Strains, Phase IV (KMG-IV): sequencing the most valuable type-strain genomes for metagenomic binning, comparative biology and taxonomic classification.</title>
        <authorList>
            <person name="Goeker M."/>
        </authorList>
    </citation>
    <scope>NUCLEOTIDE SEQUENCE [LARGE SCALE GENOMIC DNA]</scope>
    <source>
        <strain evidence="6 7">DSM 12769</strain>
    </source>
</reference>
<dbReference type="Proteomes" id="UP000275461">
    <property type="component" value="Unassembled WGS sequence"/>
</dbReference>